<evidence type="ECO:0000256" key="5">
    <source>
        <dbReference type="ARBA" id="ARBA00023043"/>
    </source>
</evidence>
<feature type="repeat" description="ANK" evidence="7">
    <location>
        <begin position="205"/>
        <end position="226"/>
    </location>
</feature>
<dbReference type="Gene3D" id="1.25.40.10">
    <property type="entry name" value="Tetratricopeptide repeat domain"/>
    <property type="match status" value="1"/>
</dbReference>
<evidence type="ECO:0000256" key="2">
    <source>
        <dbReference type="ARBA" id="ARBA00022737"/>
    </source>
</evidence>
<name>A0A6P3XC06_DINQU</name>
<protein>
    <submittedName>
        <fullName evidence="9">Protein fem-1 homolog CG6966 isoform X2</fullName>
    </submittedName>
</protein>
<dbReference type="GeneID" id="106745130"/>
<dbReference type="Pfam" id="PF12796">
    <property type="entry name" value="Ank_2"/>
    <property type="match status" value="1"/>
</dbReference>
<organism evidence="8 9">
    <name type="scientific">Dinoponera quadriceps</name>
    <name type="common">South American ant</name>
    <dbReference type="NCBI Taxonomy" id="609295"/>
    <lineage>
        <taxon>Eukaryota</taxon>
        <taxon>Metazoa</taxon>
        <taxon>Ecdysozoa</taxon>
        <taxon>Arthropoda</taxon>
        <taxon>Hexapoda</taxon>
        <taxon>Insecta</taxon>
        <taxon>Pterygota</taxon>
        <taxon>Neoptera</taxon>
        <taxon>Endopterygota</taxon>
        <taxon>Hymenoptera</taxon>
        <taxon>Apocrita</taxon>
        <taxon>Aculeata</taxon>
        <taxon>Formicoidea</taxon>
        <taxon>Formicidae</taxon>
        <taxon>Ponerinae</taxon>
        <taxon>Ponerini</taxon>
        <taxon>Dinoponera</taxon>
    </lineage>
</organism>
<dbReference type="FunFam" id="1.25.40.10:FF:000104">
    <property type="entry name" value="Fem-1 homolog c (C.elegans)"/>
    <property type="match status" value="1"/>
</dbReference>
<dbReference type="PANTHER" id="PTHR24173:SF85">
    <property type="entry name" value="PROTEIN FEM-1 HOMOLOG CG6966"/>
    <property type="match status" value="1"/>
</dbReference>
<feature type="repeat" description="ANK" evidence="7">
    <location>
        <begin position="173"/>
        <end position="205"/>
    </location>
</feature>
<dbReference type="PRINTS" id="PR01415">
    <property type="entry name" value="ANKYRIN"/>
</dbReference>
<keyword evidence="4" id="KW-0802">TPR repeat</keyword>
<keyword evidence="3" id="KW-0833">Ubl conjugation pathway</keyword>
<feature type="repeat" description="ANK" evidence="7">
    <location>
        <begin position="107"/>
        <end position="139"/>
    </location>
</feature>
<keyword evidence="2" id="KW-0677">Repeat</keyword>
<reference evidence="9" key="1">
    <citation type="submission" date="2025-08" db="UniProtKB">
        <authorList>
            <consortium name="RefSeq"/>
        </authorList>
    </citation>
    <scope>IDENTIFICATION</scope>
</reference>
<comment type="similarity">
    <text evidence="6">Belongs to the fem-1 family.</text>
</comment>
<dbReference type="Pfam" id="PF13606">
    <property type="entry name" value="Ank_3"/>
    <property type="match status" value="1"/>
</dbReference>
<dbReference type="PROSITE" id="PS50297">
    <property type="entry name" value="ANK_REP_REGION"/>
    <property type="match status" value="7"/>
</dbReference>
<dbReference type="OrthoDB" id="4429489at2759"/>
<evidence type="ECO:0000256" key="7">
    <source>
        <dbReference type="PROSITE-ProRule" id="PRU00023"/>
    </source>
</evidence>
<feature type="repeat" description="ANK" evidence="7">
    <location>
        <begin position="530"/>
        <end position="564"/>
    </location>
</feature>
<dbReference type="Gene3D" id="1.25.40.20">
    <property type="entry name" value="Ankyrin repeat-containing domain"/>
    <property type="match status" value="3"/>
</dbReference>
<dbReference type="AlphaFoldDB" id="A0A6P3XC06"/>
<evidence type="ECO:0000256" key="4">
    <source>
        <dbReference type="ARBA" id="ARBA00022803"/>
    </source>
</evidence>
<dbReference type="Proteomes" id="UP000515204">
    <property type="component" value="Unplaced"/>
</dbReference>
<evidence type="ECO:0000313" key="9">
    <source>
        <dbReference type="RefSeq" id="XP_014475911.1"/>
    </source>
</evidence>
<dbReference type="RefSeq" id="XP_014475911.1">
    <property type="nucleotide sequence ID" value="XM_014620425.1"/>
</dbReference>
<dbReference type="SMART" id="SM00248">
    <property type="entry name" value="ANK"/>
    <property type="match status" value="7"/>
</dbReference>
<feature type="repeat" description="ANK" evidence="7">
    <location>
        <begin position="140"/>
        <end position="172"/>
    </location>
</feature>
<proteinExistence type="inferred from homology"/>
<evidence type="ECO:0000256" key="6">
    <source>
        <dbReference type="ARBA" id="ARBA00038500"/>
    </source>
</evidence>
<evidence type="ECO:0000313" key="8">
    <source>
        <dbReference type="Proteomes" id="UP000515204"/>
    </source>
</evidence>
<dbReference type="SUPFAM" id="SSF48403">
    <property type="entry name" value="Ankyrin repeat"/>
    <property type="match status" value="2"/>
</dbReference>
<evidence type="ECO:0000256" key="1">
    <source>
        <dbReference type="ARBA" id="ARBA00004906"/>
    </source>
</evidence>
<dbReference type="InterPro" id="IPR036770">
    <property type="entry name" value="Ankyrin_rpt-contain_sf"/>
</dbReference>
<keyword evidence="5 7" id="KW-0040">ANK repeat</keyword>
<evidence type="ECO:0000256" key="3">
    <source>
        <dbReference type="ARBA" id="ARBA00022786"/>
    </source>
</evidence>
<dbReference type="PANTHER" id="PTHR24173">
    <property type="entry name" value="ANKYRIN REPEAT CONTAINING"/>
    <property type="match status" value="1"/>
</dbReference>
<dbReference type="PROSITE" id="PS50088">
    <property type="entry name" value="ANK_REPEAT"/>
    <property type="match status" value="7"/>
</dbReference>
<keyword evidence="8" id="KW-1185">Reference proteome</keyword>
<dbReference type="InterPro" id="IPR002110">
    <property type="entry name" value="Ankyrin_rpt"/>
</dbReference>
<accession>A0A6P3XC06</accession>
<dbReference type="Pfam" id="PF13637">
    <property type="entry name" value="Ank_4"/>
    <property type="match status" value="1"/>
</dbReference>
<dbReference type="Pfam" id="PF00023">
    <property type="entry name" value="Ank"/>
    <property type="match status" value="1"/>
</dbReference>
<gene>
    <name evidence="9" type="primary">LOC106745130</name>
</gene>
<sequence length="618" mass="69373">MCHVDWCRTEKKVFLDHRAKDEVGQLVGAKTHGATPLVMACRNGHYDVAEYLIEKCGADVEQPGSVVFDGETIEGAPPLWCAAAAGHLALVKLLVKRGAKVNSITKTNSTPLRAACFDGHYDIVKFLVQHGADIEMANRHGHTCLMIACYRGHIKIAKFLLALKADANRKSVKGNTALHDCAESGSLEILKVLVEHGAQMDVDSYGMTPLLAAAVTGHTHIVEYLIGMPHLFSRKERIDALELLGATYVDKKRDMIGALQFWKRAMNERYRGDGPVISKPKFSPLVAAYDFAREICEPEALDELLADPDEMRMQALVIRERILGPAHPDTSYYIRYRGAVYADAGKFRRCIELWNYALDMQQNMLEPLNPMTQSSLFSFTELFSFMVGEEGRQTTRGRRVPPVQREELLRVFEKAVMEVKRGKQMLDKMPVCERDLTYLNRVLVITLHLACLLTRETAEEGSDEYIALHKQIYELVRIKAKGKQGRDALQLIHSEDGTLVSRYPTCKFPSPHLTKALLRVGADVTARDNDGNTALHLAALSRPWRPDLAIALLDAGAHLDAVNKDGRTFQMLLCDKRRYDSIYPVKYTTLACLAARVVRKTQRKEKVPAHLRAFVETH</sequence>
<dbReference type="InterPro" id="IPR011990">
    <property type="entry name" value="TPR-like_helical_dom_sf"/>
</dbReference>
<comment type="pathway">
    <text evidence="1">Protein modification; protein ubiquitination.</text>
</comment>
<feature type="repeat" description="ANK" evidence="7">
    <location>
        <begin position="74"/>
        <end position="106"/>
    </location>
</feature>
<feature type="repeat" description="ANK" evidence="7">
    <location>
        <begin position="32"/>
        <end position="55"/>
    </location>
</feature>